<dbReference type="Proteomes" id="UP000242474">
    <property type="component" value="Unassembled WGS sequence"/>
</dbReference>
<gene>
    <name evidence="1" type="ORF">COEREDRAFT_12828</name>
</gene>
<proteinExistence type="predicted"/>
<keyword evidence="2" id="KW-1185">Reference proteome</keyword>
<evidence type="ECO:0000313" key="2">
    <source>
        <dbReference type="Proteomes" id="UP000242474"/>
    </source>
</evidence>
<name>A0A2G5B094_COERN</name>
<reference evidence="1 2" key="1">
    <citation type="journal article" date="2015" name="Genome Biol. Evol.">
        <title>Phylogenomic analyses indicate that early fungi evolved digesting cell walls of algal ancestors of land plants.</title>
        <authorList>
            <person name="Chang Y."/>
            <person name="Wang S."/>
            <person name="Sekimoto S."/>
            <person name="Aerts A.L."/>
            <person name="Choi C."/>
            <person name="Clum A."/>
            <person name="LaButti K.M."/>
            <person name="Lindquist E.A."/>
            <person name="Yee Ngan C."/>
            <person name="Ohm R.A."/>
            <person name="Salamov A.A."/>
            <person name="Grigoriev I.V."/>
            <person name="Spatafora J.W."/>
            <person name="Berbee M.L."/>
        </authorList>
    </citation>
    <scope>NUCLEOTIDE SEQUENCE [LARGE SCALE GENOMIC DNA]</scope>
    <source>
        <strain evidence="1 2">NRRL 1564</strain>
    </source>
</reference>
<accession>A0A2G5B094</accession>
<dbReference type="EMBL" id="KZ303826">
    <property type="protein sequence ID" value="PIA12461.1"/>
    <property type="molecule type" value="Genomic_DNA"/>
</dbReference>
<organism evidence="1 2">
    <name type="scientific">Coemansia reversa (strain ATCC 12441 / NRRL 1564)</name>
    <dbReference type="NCBI Taxonomy" id="763665"/>
    <lineage>
        <taxon>Eukaryota</taxon>
        <taxon>Fungi</taxon>
        <taxon>Fungi incertae sedis</taxon>
        <taxon>Zoopagomycota</taxon>
        <taxon>Kickxellomycotina</taxon>
        <taxon>Kickxellomycetes</taxon>
        <taxon>Kickxellales</taxon>
        <taxon>Kickxellaceae</taxon>
        <taxon>Coemansia</taxon>
    </lineage>
</organism>
<evidence type="ECO:0000313" key="1">
    <source>
        <dbReference type="EMBL" id="PIA12461.1"/>
    </source>
</evidence>
<dbReference type="AlphaFoldDB" id="A0A2G5B094"/>
<protein>
    <submittedName>
        <fullName evidence="1">Uncharacterized protein</fullName>
    </submittedName>
</protein>
<sequence>MQFSLQRLPVFSVKKPQLRNQQRMTDNGIRTNPGENSLMVLSAYSRARSDPTYLHKHKPLGLGRRLQQSITQLNSKTPPASNSSKVQIILVAYLVQQHNVLFIVQDEQTPFSIN</sequence>